<organism evidence="22 23">
    <name type="scientific">Macrostomum lignano</name>
    <dbReference type="NCBI Taxonomy" id="282301"/>
    <lineage>
        <taxon>Eukaryota</taxon>
        <taxon>Metazoa</taxon>
        <taxon>Spiralia</taxon>
        <taxon>Lophotrochozoa</taxon>
        <taxon>Platyhelminthes</taxon>
        <taxon>Rhabditophora</taxon>
        <taxon>Macrostomorpha</taxon>
        <taxon>Macrostomida</taxon>
        <taxon>Macrostomidae</taxon>
        <taxon>Macrostomum</taxon>
    </lineage>
</organism>
<evidence type="ECO:0000256" key="19">
    <source>
        <dbReference type="SAM" id="Phobius"/>
    </source>
</evidence>
<keyword evidence="7" id="KW-0808">Transferase</keyword>
<feature type="coiled-coil region" evidence="18">
    <location>
        <begin position="210"/>
        <end position="244"/>
    </location>
</feature>
<dbReference type="Proteomes" id="UP000095280">
    <property type="component" value="Unplaced"/>
</dbReference>
<dbReference type="SUPFAM" id="SSF52777">
    <property type="entry name" value="CoA-dependent acyltransferases"/>
    <property type="match status" value="3"/>
</dbReference>
<comment type="catalytic activity">
    <reaction evidence="15">
        <text>(R)-carnitine + hexadecanoyl-CoA = O-hexadecanoyl-(R)-carnitine + CoA</text>
        <dbReference type="Rhea" id="RHEA:12661"/>
        <dbReference type="ChEBI" id="CHEBI:16347"/>
        <dbReference type="ChEBI" id="CHEBI:17490"/>
        <dbReference type="ChEBI" id="CHEBI:57287"/>
        <dbReference type="ChEBI" id="CHEBI:57379"/>
        <dbReference type="EC" id="2.3.1.21"/>
    </reaction>
    <physiologicalReaction direction="left-to-right" evidence="15">
        <dbReference type="Rhea" id="RHEA:12662"/>
    </physiologicalReaction>
</comment>
<evidence type="ECO:0000259" key="20">
    <source>
        <dbReference type="Pfam" id="PF00755"/>
    </source>
</evidence>
<keyword evidence="9" id="KW-0276">Fatty acid metabolism</keyword>
<dbReference type="InterPro" id="IPR042572">
    <property type="entry name" value="Carn_acyl_trans_N"/>
</dbReference>
<feature type="domain" description="Carnitine O-palmitoyltransferase N-terminal" evidence="21">
    <location>
        <begin position="242"/>
        <end position="288"/>
    </location>
</feature>
<evidence type="ECO:0000256" key="2">
    <source>
        <dbReference type="ARBA" id="ARBA00004325"/>
    </source>
</evidence>
<keyword evidence="8 19" id="KW-0812">Transmembrane</keyword>
<evidence type="ECO:0000313" key="23">
    <source>
        <dbReference type="WBParaSite" id="maker-uti_cns_0011589-snap-gene-0.2-mRNA-1"/>
    </source>
</evidence>
<evidence type="ECO:0000313" key="22">
    <source>
        <dbReference type="Proteomes" id="UP000095280"/>
    </source>
</evidence>
<feature type="transmembrane region" description="Helical" evidence="19">
    <location>
        <begin position="344"/>
        <end position="367"/>
    </location>
</feature>
<dbReference type="InterPro" id="IPR023213">
    <property type="entry name" value="CAT-like_dom_sf"/>
</dbReference>
<evidence type="ECO:0000259" key="21">
    <source>
        <dbReference type="Pfam" id="PF16484"/>
    </source>
</evidence>
<keyword evidence="13 19" id="KW-0472">Membrane</keyword>
<keyword evidence="10 19" id="KW-1133">Transmembrane helix</keyword>
<dbReference type="GO" id="GO:0006635">
    <property type="term" value="P:fatty acid beta-oxidation"/>
    <property type="evidence" value="ECO:0007669"/>
    <property type="project" value="UniProtKB-UniPathway"/>
</dbReference>
<keyword evidence="18" id="KW-0175">Coiled coil</keyword>
<dbReference type="UniPathway" id="UPA00659"/>
<dbReference type="FunFam" id="3.30.559.70:FF:000001">
    <property type="entry name" value="Carnitine O-palmitoyltransferase 1, liver isoform"/>
    <property type="match status" value="1"/>
</dbReference>
<sequence length="1459" mass="167442">DFDALVLEAYTKGRITAQEADAAKSEFTQFRTVTVREHRFQLSQFDYKSDRLDVLFASLFTDSTSTNNLQIIVKMVLTTFHGNAAVERGFSVNKECLEPNLQGLSIRSLRLVYEWQKGKTAAEIIAKVTEEMLKSVRSARSRYRAMLEQQRAEASHRKYEESRKRKDATVLELQSKQKKLLLDVAVLTKDADSLVYQCETDSNMSLLVKSNALRRAAQQKKEEVEKVEKEIVALEANRNKAMAEAHQAVVFAFNITDQGVEFEFDHDALLRVWASGVRAYKKWYARFKNRLRNGIYPAKPSSLLTMMLVMIFATMFGNDLSFGYVKQLNPLLVRYLGVVPPHDTYASCALIACILWLLVVLIYKLLIGQMLAYHGWMYEARGRVSRPTKVWAVLAKTLLRNRRPGLFSFQNSLPRLPLPSVGDTVRRYLVSMEPLLGDEEMLEMRRLAAEFQSTGIARKLQFYLRLKSWWAPNYVSDWWEEFVYLYSRDPIMVNSNYYAVDAIFVRPTRVQAARAANVSWAMLQFWRRICREEMPPILLNDTVPLCSWQYERQFATTRIPGEERDYLMHLNDTRHIAVFHSGRFYKVYFHYGNRWLEPCELEAQFQRIVDDKSPPAPGEAELAALTAGERKVWARARKDFFRRGVNKTSLDAVERAAFVLVLDDEEADYDPKDDSKLDHFAKSLLHGNGRNRWFDKSFSLIVFANGRIGVNAEHSWADAPVMSQLWEEAVITYDIVPDTGYTATGHCKGTPKGPVPNPIRLQWDLNDACRSVIASQLRVATDLLNDVDLHLVVHRQFGKGAMKRCSMSPDAFIQLALQLAYFRDSGGEFCLTYEASMTRLFKEGRTETVRSCTNESCAFVRAMESGANNEEVIRLLRQASEKHQTMYRDAMTGKGVDRHLFTLYVVSKYCKTQSPFLEKALHCQWKLSTSQTPHGQTSKMDFHKNPDFLSAGGGFGPVSHDGYGVSYIIAGEDTDSRRFGEQICRALLDVKNLRIMAEAHQAVVFAFNITDEGIQLDFDHTVLREVFASIVRSYKKGIGRLKNRVWNSTYPMGPKSFCLALFGGTSAALLGRDPTFGCGAKIESLISRFVTVPAPYNRYLAVSIFSGFSWLAVARVYKSVQSQLLAYHGWMYEVRGPTSWRTKLWFGACRVLLWSSGASLFSFQGCLPTLPVPPVKKTVDRYLLSMEPLLSESEMAETRALARDFLAKESWKLQFYLKLKYYWTNNYVSDWWEEFVYLYSRDPIMVNSNYYGVDAVLLNPSNVQVARAANMAWGFLRYWRNISRQTMQPLMVQNLVPLCSWQYERQFATTRIPGEERDYLMHLNDTRHIAVFHSGRFYKVYFHYGNRWLEPCELEAQFQRIVDDKSPPAPGEAELAALTAGERKVWARARKDFFRRGVNKTSLDAVERAAFVLVLDDEEADYDPKDDSKLDHFAKSLLHGNGRNRWFDKSFSLIVFANG</sequence>
<feature type="active site" description="Proton acceptor" evidence="17">
    <location>
        <position position="714"/>
    </location>
</feature>
<comment type="subcellular location">
    <subcellularLocation>
        <location evidence="1">Membrane</location>
        <topology evidence="1">Multi-pass membrane protein</topology>
    </subcellularLocation>
    <subcellularLocation>
        <location evidence="2">Mitochondrion membrane</location>
    </subcellularLocation>
</comment>
<dbReference type="Pfam" id="PF00755">
    <property type="entry name" value="Carn_acyltransf"/>
    <property type="match status" value="2"/>
</dbReference>
<name>A0A1I8ID19_9PLAT</name>
<dbReference type="GO" id="GO:0009437">
    <property type="term" value="P:carnitine metabolic process"/>
    <property type="evidence" value="ECO:0007669"/>
    <property type="project" value="TreeGrafter"/>
</dbReference>
<evidence type="ECO:0000256" key="12">
    <source>
        <dbReference type="ARBA" id="ARBA00023128"/>
    </source>
</evidence>
<keyword evidence="6" id="KW-0813">Transport</keyword>
<dbReference type="Pfam" id="PF16484">
    <property type="entry name" value="CPT_N"/>
    <property type="match status" value="2"/>
</dbReference>
<dbReference type="Gene3D" id="6.10.250.1760">
    <property type="match status" value="2"/>
</dbReference>
<evidence type="ECO:0000256" key="7">
    <source>
        <dbReference type="ARBA" id="ARBA00022679"/>
    </source>
</evidence>
<evidence type="ECO:0000256" key="11">
    <source>
        <dbReference type="ARBA" id="ARBA00023098"/>
    </source>
</evidence>
<dbReference type="PANTHER" id="PTHR22589">
    <property type="entry name" value="CARNITINE O-ACYLTRANSFERASE"/>
    <property type="match status" value="1"/>
</dbReference>
<evidence type="ECO:0000256" key="3">
    <source>
        <dbReference type="ARBA" id="ARBA00005005"/>
    </source>
</evidence>
<dbReference type="EC" id="2.3.1.21" evidence="5"/>
<evidence type="ECO:0000256" key="6">
    <source>
        <dbReference type="ARBA" id="ARBA00022448"/>
    </source>
</evidence>
<dbReference type="PROSITE" id="PS00440">
    <property type="entry name" value="ACYLTRANSF_C_2"/>
    <property type="match status" value="1"/>
</dbReference>
<dbReference type="WBParaSite" id="maker-uti_cns_0011589-snap-gene-0.2-mRNA-1">
    <property type="protein sequence ID" value="maker-uti_cns_0011589-snap-gene-0.2-mRNA-1"/>
    <property type="gene ID" value="maker-uti_cns_0011589-snap-gene-0.2"/>
</dbReference>
<dbReference type="PANTHER" id="PTHR22589:SF31">
    <property type="entry name" value="CARNITINE O-PALMITOYLTRANSFERASE"/>
    <property type="match status" value="1"/>
</dbReference>
<dbReference type="InterPro" id="IPR039551">
    <property type="entry name" value="Cho/carn_acyl_trans"/>
</dbReference>
<evidence type="ECO:0000256" key="1">
    <source>
        <dbReference type="ARBA" id="ARBA00004141"/>
    </source>
</evidence>
<dbReference type="GO" id="GO:0015909">
    <property type="term" value="P:long-chain fatty acid transport"/>
    <property type="evidence" value="ECO:0007669"/>
    <property type="project" value="UniProtKB-ARBA"/>
</dbReference>
<comment type="similarity">
    <text evidence="4">Belongs to the carnitine/choline acetyltransferase family.</text>
</comment>
<evidence type="ECO:0000256" key="9">
    <source>
        <dbReference type="ARBA" id="ARBA00022832"/>
    </source>
</evidence>
<feature type="domain" description="Choline/carnitine acyltransferase" evidence="20">
    <location>
        <begin position="1170"/>
        <end position="1459"/>
    </location>
</feature>
<dbReference type="GO" id="GO:0031966">
    <property type="term" value="C:mitochondrial membrane"/>
    <property type="evidence" value="ECO:0007669"/>
    <property type="project" value="UniProtKB-SubCell"/>
</dbReference>
<evidence type="ECO:0000256" key="16">
    <source>
        <dbReference type="ARBA" id="ARBA00048999"/>
    </source>
</evidence>
<dbReference type="Gene3D" id="3.30.559.70">
    <property type="entry name" value="Choline/Carnitine o-acyltransferase, domain 2"/>
    <property type="match status" value="2"/>
</dbReference>
<evidence type="ECO:0000256" key="5">
    <source>
        <dbReference type="ARBA" id="ARBA00013243"/>
    </source>
</evidence>
<proteinExistence type="inferred from homology"/>
<keyword evidence="14" id="KW-0012">Acyltransferase</keyword>
<accession>A0A1I8ID19</accession>
<evidence type="ECO:0000256" key="18">
    <source>
        <dbReference type="SAM" id="Coils"/>
    </source>
</evidence>
<dbReference type="InterPro" id="IPR042231">
    <property type="entry name" value="Cho/carn_acyl_trans_2"/>
</dbReference>
<comment type="catalytic activity">
    <reaction evidence="16">
        <text>4,8-dimethylnonanoyl-CoA + (R)-carnitine = O-4,8-dimethylnonanoyl-(R)-carnitine + CoA</text>
        <dbReference type="Rhea" id="RHEA:44860"/>
        <dbReference type="ChEBI" id="CHEBI:16347"/>
        <dbReference type="ChEBI" id="CHEBI:57287"/>
        <dbReference type="ChEBI" id="CHEBI:77061"/>
        <dbReference type="ChEBI" id="CHEBI:84654"/>
    </reaction>
</comment>
<evidence type="ECO:0000256" key="10">
    <source>
        <dbReference type="ARBA" id="ARBA00022989"/>
    </source>
</evidence>
<evidence type="ECO:0000256" key="8">
    <source>
        <dbReference type="ARBA" id="ARBA00022692"/>
    </source>
</evidence>
<reference evidence="23" key="1">
    <citation type="submission" date="2016-11" db="UniProtKB">
        <authorList>
            <consortium name="WormBaseParasite"/>
        </authorList>
    </citation>
    <scope>IDENTIFICATION</scope>
</reference>
<dbReference type="Gene3D" id="3.30.559.10">
    <property type="entry name" value="Chloramphenicol acetyltransferase-like domain"/>
    <property type="match status" value="1"/>
</dbReference>
<keyword evidence="12" id="KW-0496">Mitochondrion</keyword>
<comment type="pathway">
    <text evidence="3">Lipid metabolism; fatty acid beta-oxidation.</text>
</comment>
<dbReference type="FunFam" id="3.30.559.10:FF:000002">
    <property type="entry name" value="carnitine O-palmitoyltransferase 1, liver isoform"/>
    <property type="match status" value="1"/>
</dbReference>
<keyword evidence="11" id="KW-0443">Lipid metabolism</keyword>
<dbReference type="InterPro" id="IPR000542">
    <property type="entry name" value="Carn_acyl_trans"/>
</dbReference>
<evidence type="ECO:0000256" key="17">
    <source>
        <dbReference type="PIRSR" id="PIRSR600542-1"/>
    </source>
</evidence>
<feature type="domain" description="Choline/carnitine acyltransferase" evidence="20">
    <location>
        <begin position="416"/>
        <end position="973"/>
    </location>
</feature>
<evidence type="ECO:0000256" key="15">
    <source>
        <dbReference type="ARBA" id="ARBA00048480"/>
    </source>
</evidence>
<feature type="domain" description="Carnitine O-palmitoyltransferase N-terminal" evidence="21">
    <location>
        <begin position="996"/>
        <end position="1042"/>
    </location>
</feature>
<dbReference type="GO" id="GO:0004095">
    <property type="term" value="F:carnitine O-palmitoyltransferase activity"/>
    <property type="evidence" value="ECO:0007669"/>
    <property type="project" value="UniProtKB-EC"/>
</dbReference>
<dbReference type="PROSITE" id="PS00439">
    <property type="entry name" value="ACYLTRANSF_C_1"/>
    <property type="match status" value="1"/>
</dbReference>
<feature type="transmembrane region" description="Helical" evidence="19">
    <location>
        <begin position="302"/>
        <end position="324"/>
    </location>
</feature>
<keyword evidence="22" id="KW-1185">Reference proteome</keyword>
<protein>
    <recommendedName>
        <fullName evidence="5">carnitine O-palmitoyltransferase</fullName>
        <ecNumber evidence="5">2.3.1.21</ecNumber>
    </recommendedName>
</protein>
<dbReference type="Gene3D" id="1.10.275.20">
    <property type="entry name" value="Choline/Carnitine o-acyltransferase"/>
    <property type="match status" value="1"/>
</dbReference>
<evidence type="ECO:0000256" key="14">
    <source>
        <dbReference type="ARBA" id="ARBA00023315"/>
    </source>
</evidence>
<dbReference type="InterPro" id="IPR032476">
    <property type="entry name" value="CPT_N"/>
</dbReference>
<evidence type="ECO:0000256" key="4">
    <source>
        <dbReference type="ARBA" id="ARBA00005232"/>
    </source>
</evidence>
<evidence type="ECO:0000256" key="13">
    <source>
        <dbReference type="ARBA" id="ARBA00023136"/>
    </source>
</evidence>